<keyword evidence="2" id="KW-0479">Metal-binding</keyword>
<dbReference type="InterPro" id="IPR006058">
    <property type="entry name" value="2Fe2S_fd_BS"/>
</dbReference>
<feature type="region of interest" description="Disordered" evidence="6">
    <location>
        <begin position="1"/>
        <end position="23"/>
    </location>
</feature>
<dbReference type="InterPro" id="IPR006311">
    <property type="entry name" value="TAT_signal"/>
</dbReference>
<gene>
    <name evidence="8" type="ORF">METZ01_LOCUS164539</name>
</gene>
<dbReference type="EMBL" id="UINC01029261">
    <property type="protein sequence ID" value="SVB11685.1"/>
    <property type="molecule type" value="Genomic_DNA"/>
</dbReference>
<evidence type="ECO:0000256" key="6">
    <source>
        <dbReference type="SAM" id="MobiDB-lite"/>
    </source>
</evidence>
<evidence type="ECO:0000313" key="8">
    <source>
        <dbReference type="EMBL" id="SVB11685.1"/>
    </source>
</evidence>
<evidence type="ECO:0000256" key="3">
    <source>
        <dbReference type="ARBA" id="ARBA00023002"/>
    </source>
</evidence>
<dbReference type="Pfam" id="PF01799">
    <property type="entry name" value="Fer2_2"/>
    <property type="match status" value="1"/>
</dbReference>
<accession>A0A382BCZ5</accession>
<dbReference type="PANTHER" id="PTHR44379:SF2">
    <property type="entry name" value="BLR6218 PROTEIN"/>
    <property type="match status" value="1"/>
</dbReference>
<keyword evidence="3" id="KW-0560">Oxidoreductase</keyword>
<dbReference type="InterPro" id="IPR002888">
    <property type="entry name" value="2Fe-2S-bd"/>
</dbReference>
<feature type="domain" description="2Fe-2S ferredoxin-type" evidence="7">
    <location>
        <begin position="69"/>
        <end position="145"/>
    </location>
</feature>
<keyword evidence="1" id="KW-0001">2Fe-2S</keyword>
<dbReference type="InterPro" id="IPR012675">
    <property type="entry name" value="Beta-grasp_dom_sf"/>
</dbReference>
<dbReference type="PROSITE" id="PS00197">
    <property type="entry name" value="2FE2S_FER_1"/>
    <property type="match status" value="1"/>
</dbReference>
<evidence type="ECO:0000256" key="2">
    <source>
        <dbReference type="ARBA" id="ARBA00022723"/>
    </source>
</evidence>
<proteinExistence type="predicted"/>
<dbReference type="Gene3D" id="1.10.150.120">
    <property type="entry name" value="[2Fe-2S]-binding domain"/>
    <property type="match status" value="1"/>
</dbReference>
<protein>
    <recommendedName>
        <fullName evidence="7">2Fe-2S ferredoxin-type domain-containing protein</fullName>
    </recommendedName>
</protein>
<sequence length="220" mass="23192">MTDLFHPTRSHTTSVHETSTLDSLARTPGSRRQFIKGVIASGAVASSAGFVFGCSPDSSAPTVAGGVERLVTLNVNGQARPVDVLPNETLAMTLRYKLGLTGTKLGCDRGECGACTVNIDGVTHYSCSTLTHSVRGRQVLTVEGLESADGTLHPVQQAMIDELGPQCGFCTPGQVMSAVALLDSNPSPTREEVRHAMSGNLCRCGAYDHYLNSVMRAAKV</sequence>
<keyword evidence="5" id="KW-0411">Iron-sulfur</keyword>
<reference evidence="8" key="1">
    <citation type="submission" date="2018-05" db="EMBL/GenBank/DDBJ databases">
        <authorList>
            <person name="Lanie J.A."/>
            <person name="Ng W.-L."/>
            <person name="Kazmierczak K.M."/>
            <person name="Andrzejewski T.M."/>
            <person name="Davidsen T.M."/>
            <person name="Wayne K.J."/>
            <person name="Tettelin H."/>
            <person name="Glass J.I."/>
            <person name="Rusch D."/>
            <person name="Podicherti R."/>
            <person name="Tsui H.-C.T."/>
            <person name="Winkler M.E."/>
        </authorList>
    </citation>
    <scope>NUCLEOTIDE SEQUENCE</scope>
</reference>
<dbReference type="InterPro" id="IPR036010">
    <property type="entry name" value="2Fe-2S_ferredoxin-like_sf"/>
</dbReference>
<name>A0A382BCZ5_9ZZZZ</name>
<dbReference type="InterPro" id="IPR036884">
    <property type="entry name" value="2Fe-2S-bd_dom_sf"/>
</dbReference>
<dbReference type="SUPFAM" id="SSF54292">
    <property type="entry name" value="2Fe-2S ferredoxin-like"/>
    <property type="match status" value="1"/>
</dbReference>
<organism evidence="8">
    <name type="scientific">marine metagenome</name>
    <dbReference type="NCBI Taxonomy" id="408172"/>
    <lineage>
        <taxon>unclassified sequences</taxon>
        <taxon>metagenomes</taxon>
        <taxon>ecological metagenomes</taxon>
    </lineage>
</organism>
<dbReference type="PROSITE" id="PS51085">
    <property type="entry name" value="2FE2S_FER_2"/>
    <property type="match status" value="1"/>
</dbReference>
<dbReference type="InterPro" id="IPR001041">
    <property type="entry name" value="2Fe-2S_ferredoxin-type"/>
</dbReference>
<dbReference type="Pfam" id="PF00111">
    <property type="entry name" value="Fer2"/>
    <property type="match status" value="1"/>
</dbReference>
<dbReference type="CDD" id="cd00207">
    <property type="entry name" value="fer2"/>
    <property type="match status" value="1"/>
</dbReference>
<dbReference type="PANTHER" id="PTHR44379">
    <property type="entry name" value="OXIDOREDUCTASE WITH IRON-SULFUR SUBUNIT"/>
    <property type="match status" value="1"/>
</dbReference>
<keyword evidence="4" id="KW-0408">Iron</keyword>
<feature type="compositionally biased region" description="Polar residues" evidence="6">
    <location>
        <begin position="10"/>
        <end position="22"/>
    </location>
</feature>
<evidence type="ECO:0000259" key="7">
    <source>
        <dbReference type="PROSITE" id="PS51085"/>
    </source>
</evidence>
<dbReference type="Gene3D" id="3.10.20.30">
    <property type="match status" value="1"/>
</dbReference>
<dbReference type="SUPFAM" id="SSF47741">
    <property type="entry name" value="CO dehydrogenase ISP C-domain like"/>
    <property type="match status" value="1"/>
</dbReference>
<dbReference type="PROSITE" id="PS51318">
    <property type="entry name" value="TAT"/>
    <property type="match status" value="1"/>
</dbReference>
<evidence type="ECO:0000256" key="5">
    <source>
        <dbReference type="ARBA" id="ARBA00023014"/>
    </source>
</evidence>
<dbReference type="GO" id="GO:0046872">
    <property type="term" value="F:metal ion binding"/>
    <property type="evidence" value="ECO:0007669"/>
    <property type="project" value="UniProtKB-KW"/>
</dbReference>
<dbReference type="AlphaFoldDB" id="A0A382BCZ5"/>
<evidence type="ECO:0000256" key="4">
    <source>
        <dbReference type="ARBA" id="ARBA00023004"/>
    </source>
</evidence>
<dbReference type="GO" id="GO:0016491">
    <property type="term" value="F:oxidoreductase activity"/>
    <property type="evidence" value="ECO:0007669"/>
    <property type="project" value="UniProtKB-KW"/>
</dbReference>
<evidence type="ECO:0000256" key="1">
    <source>
        <dbReference type="ARBA" id="ARBA00022714"/>
    </source>
</evidence>
<dbReference type="InterPro" id="IPR051452">
    <property type="entry name" value="Diverse_Oxidoreductases"/>
</dbReference>
<dbReference type="GO" id="GO:0051537">
    <property type="term" value="F:2 iron, 2 sulfur cluster binding"/>
    <property type="evidence" value="ECO:0007669"/>
    <property type="project" value="UniProtKB-KW"/>
</dbReference>